<dbReference type="AlphaFoldDB" id="A0A9R1LYS2"/>
<feature type="compositionally biased region" description="Polar residues" evidence="1">
    <location>
        <begin position="116"/>
        <end position="126"/>
    </location>
</feature>
<feature type="compositionally biased region" description="Low complexity" evidence="1">
    <location>
        <begin position="75"/>
        <end position="91"/>
    </location>
</feature>
<sequence>WRLQLRRVGRPPELLPAAAPPLLSVPSPSSSTARSAAIASHRALLLLPHSSTAIKLRPGGQLRRPLPRVVPPPLSCHSSSSPVSSSASCPSRSATPAAPSSLLCYPDPAAALPPSSCATTLRSSAPTSPPVMAAEGHLAPAPLPRSIRSQVRRCCPPASPSRRRSGRCVFFTSCPSPYNSPGSCRPLHVVSAIPVDIRVLLPLTQSRTTNE</sequence>
<dbReference type="EMBL" id="CM022229">
    <property type="protein sequence ID" value="KAF7097534.1"/>
    <property type="molecule type" value="Genomic_DNA"/>
</dbReference>
<gene>
    <name evidence="2" type="ORF">CFC21_099339</name>
</gene>
<feature type="region of interest" description="Disordered" evidence="1">
    <location>
        <begin position="116"/>
        <end position="136"/>
    </location>
</feature>
<evidence type="ECO:0000256" key="1">
    <source>
        <dbReference type="SAM" id="MobiDB-lite"/>
    </source>
</evidence>
<protein>
    <submittedName>
        <fullName evidence="2">Uncharacterized protein</fullName>
    </submittedName>
</protein>
<name>A0A9R1LYS2_WHEAT</name>
<accession>A0A9R1LYS2</accession>
<organism evidence="2">
    <name type="scientific">Triticum aestivum</name>
    <name type="common">Wheat</name>
    <dbReference type="NCBI Taxonomy" id="4565"/>
    <lineage>
        <taxon>Eukaryota</taxon>
        <taxon>Viridiplantae</taxon>
        <taxon>Streptophyta</taxon>
        <taxon>Embryophyta</taxon>
        <taxon>Tracheophyta</taxon>
        <taxon>Spermatophyta</taxon>
        <taxon>Magnoliopsida</taxon>
        <taxon>Liliopsida</taxon>
        <taxon>Poales</taxon>
        <taxon>Poaceae</taxon>
        <taxon>BOP clade</taxon>
        <taxon>Pooideae</taxon>
        <taxon>Triticodae</taxon>
        <taxon>Triticeae</taxon>
        <taxon>Triticinae</taxon>
        <taxon>Triticum</taxon>
    </lineage>
</organism>
<feature type="non-terminal residue" evidence="2">
    <location>
        <position position="1"/>
    </location>
</feature>
<dbReference type="Proteomes" id="UP000815260">
    <property type="component" value="Chromosome 7A"/>
</dbReference>
<evidence type="ECO:0000313" key="2">
    <source>
        <dbReference type="EMBL" id="KAF7097534.1"/>
    </source>
</evidence>
<reference evidence="2" key="2">
    <citation type="submission" date="2020-03" db="EMBL/GenBank/DDBJ databases">
        <title>The second near-complete assembly of the hexaploid bread wheat (Triticum aestivum) genome.</title>
        <authorList>
            <person name="Zimin A.V."/>
            <person name="Puiu D."/>
            <person name="Shumante A."/>
            <person name="Alonge M."/>
            <person name="Salzberg S.L."/>
        </authorList>
    </citation>
    <scope>NUCLEOTIDE SEQUENCE</scope>
    <source>
        <tissue evidence="2">Leaf</tissue>
    </source>
</reference>
<feature type="region of interest" description="Disordered" evidence="1">
    <location>
        <begin position="13"/>
        <end position="34"/>
    </location>
</feature>
<feature type="region of interest" description="Disordered" evidence="1">
    <location>
        <begin position="57"/>
        <end position="91"/>
    </location>
</feature>
<reference evidence="2" key="1">
    <citation type="journal article" date="2017" name="Gigascience">
        <title>The first near-complete assembly of the hexaploid bread wheat genome, Triticum aestivum.</title>
        <authorList>
            <person name="Zimin A.V."/>
            <person name="Puiu D."/>
            <person name="Hall R."/>
            <person name="Kingan S."/>
            <person name="Clavijo B.J."/>
            <person name="Salzberg S.L."/>
        </authorList>
    </citation>
    <scope>NUCLEOTIDE SEQUENCE</scope>
    <source>
        <tissue evidence="2">Leaf</tissue>
    </source>
</reference>
<feature type="non-terminal residue" evidence="2">
    <location>
        <position position="211"/>
    </location>
</feature>
<comment type="caution">
    <text evidence="2">The sequence shown here is derived from an EMBL/GenBank/DDBJ whole genome shotgun (WGS) entry which is preliminary data.</text>
</comment>
<proteinExistence type="predicted"/>